<evidence type="ECO:0000256" key="1">
    <source>
        <dbReference type="ARBA" id="ARBA00022485"/>
    </source>
</evidence>
<keyword evidence="1" id="KW-0004">4Fe-4S</keyword>
<dbReference type="PANTHER" id="PTHR32479:SF17">
    <property type="entry name" value="GLYCOLATE OXIDASE IRON-SULFUR SUBUNIT"/>
    <property type="match status" value="1"/>
</dbReference>
<gene>
    <name evidence="7" type="ORF">LCGC14_3102640</name>
</gene>
<accession>A0A0F8YET6</accession>
<evidence type="ECO:0000256" key="2">
    <source>
        <dbReference type="ARBA" id="ARBA00022723"/>
    </source>
</evidence>
<evidence type="ECO:0000256" key="3">
    <source>
        <dbReference type="ARBA" id="ARBA00022737"/>
    </source>
</evidence>
<evidence type="ECO:0000313" key="7">
    <source>
        <dbReference type="EMBL" id="KKK52664.1"/>
    </source>
</evidence>
<dbReference type="GO" id="GO:0046872">
    <property type="term" value="F:metal ion binding"/>
    <property type="evidence" value="ECO:0007669"/>
    <property type="project" value="UniProtKB-KW"/>
</dbReference>
<dbReference type="GO" id="GO:0051539">
    <property type="term" value="F:4 iron, 4 sulfur cluster binding"/>
    <property type="evidence" value="ECO:0007669"/>
    <property type="project" value="UniProtKB-KW"/>
</dbReference>
<dbReference type="GO" id="GO:0016491">
    <property type="term" value="F:oxidoreductase activity"/>
    <property type="evidence" value="ECO:0007669"/>
    <property type="project" value="UniProtKB-ARBA"/>
</dbReference>
<dbReference type="Pfam" id="PF02754">
    <property type="entry name" value="CCG"/>
    <property type="match status" value="2"/>
</dbReference>
<organism evidence="7">
    <name type="scientific">marine sediment metagenome</name>
    <dbReference type="NCBI Taxonomy" id="412755"/>
    <lineage>
        <taxon>unclassified sequences</taxon>
        <taxon>metagenomes</taxon>
        <taxon>ecological metagenomes</taxon>
    </lineage>
</organism>
<sequence>VKPGPRLPKFLPAVGRKRARVAFFVGCVADAMFRHTHWATLRVLQQNGCDVFVPPDQGCCGAIHLHAGDSRGARAMADANLVAFELDRYDAIVVNHAGCGAMLKEYGHHWRDGLQPHREKFAAKVLDVHEFLDRLGPIPPSGRIEATVTYHDACHLGHAQAVTEAPRRLLAKIPELQIRQLPETDLCCGSAGTYNLFEGPMADRLGCRKMNNILSTGAEIVLAANAGCLLQIGREVRQNGHPLRVMHPMDLLDLSYRGEQVS</sequence>
<feature type="domain" description="Cysteine-rich" evidence="6">
    <location>
        <begin position="21"/>
        <end position="104"/>
    </location>
</feature>
<evidence type="ECO:0000259" key="6">
    <source>
        <dbReference type="Pfam" id="PF02754"/>
    </source>
</evidence>
<dbReference type="AlphaFoldDB" id="A0A0F8YET6"/>
<comment type="caution">
    <text evidence="7">The sequence shown here is derived from an EMBL/GenBank/DDBJ whole genome shotgun (WGS) entry which is preliminary data.</text>
</comment>
<protein>
    <recommendedName>
        <fullName evidence="6">Cysteine-rich domain-containing protein</fullName>
    </recommendedName>
</protein>
<name>A0A0F8YET6_9ZZZZ</name>
<proteinExistence type="predicted"/>
<feature type="domain" description="Cysteine-rich" evidence="6">
    <location>
        <begin position="148"/>
        <end position="232"/>
    </location>
</feature>
<dbReference type="InterPro" id="IPR004017">
    <property type="entry name" value="Cys_rich_dom"/>
</dbReference>
<keyword evidence="3" id="KW-0677">Repeat</keyword>
<evidence type="ECO:0000256" key="4">
    <source>
        <dbReference type="ARBA" id="ARBA00023004"/>
    </source>
</evidence>
<dbReference type="EMBL" id="LAZR01066907">
    <property type="protein sequence ID" value="KKK52664.1"/>
    <property type="molecule type" value="Genomic_DNA"/>
</dbReference>
<keyword evidence="5" id="KW-0411">Iron-sulfur</keyword>
<keyword evidence="4" id="KW-0408">Iron</keyword>
<reference evidence="7" key="1">
    <citation type="journal article" date="2015" name="Nature">
        <title>Complex archaea that bridge the gap between prokaryotes and eukaryotes.</title>
        <authorList>
            <person name="Spang A."/>
            <person name="Saw J.H."/>
            <person name="Jorgensen S.L."/>
            <person name="Zaremba-Niedzwiedzka K."/>
            <person name="Martijn J."/>
            <person name="Lind A.E."/>
            <person name="van Eijk R."/>
            <person name="Schleper C."/>
            <person name="Guy L."/>
            <person name="Ettema T.J."/>
        </authorList>
    </citation>
    <scope>NUCLEOTIDE SEQUENCE</scope>
</reference>
<feature type="non-terminal residue" evidence="7">
    <location>
        <position position="1"/>
    </location>
</feature>
<keyword evidence="2" id="KW-0479">Metal-binding</keyword>
<evidence type="ECO:0000256" key="5">
    <source>
        <dbReference type="ARBA" id="ARBA00023014"/>
    </source>
</evidence>
<dbReference type="PANTHER" id="PTHR32479">
    <property type="entry name" value="GLYCOLATE OXIDASE IRON-SULFUR SUBUNIT"/>
    <property type="match status" value="1"/>
</dbReference>